<feature type="domain" description="RRM" evidence="7">
    <location>
        <begin position="52"/>
        <end position="144"/>
    </location>
</feature>
<dbReference type="SUPFAM" id="SSF69322">
    <property type="entry name" value="Tricorn protease domain 2"/>
    <property type="match status" value="1"/>
</dbReference>
<reference evidence="8 9" key="1">
    <citation type="submission" date="2021-06" db="EMBL/GenBank/DDBJ databases">
        <title>Genome sequence of Babesia caballi.</title>
        <authorList>
            <person name="Yamagishi J."/>
            <person name="Kidaka T."/>
            <person name="Ochi A."/>
        </authorList>
    </citation>
    <scope>NUCLEOTIDE SEQUENCE [LARGE SCALE GENOMIC DNA]</scope>
    <source>
        <strain evidence="8">USDA-D6B2</strain>
    </source>
</reference>
<evidence type="ECO:0000256" key="5">
    <source>
        <dbReference type="ARBA" id="ARBA00022917"/>
    </source>
</evidence>
<dbReference type="InterPro" id="IPR012677">
    <property type="entry name" value="Nucleotide-bd_a/b_plait_sf"/>
</dbReference>
<dbReference type="InterPro" id="IPR035979">
    <property type="entry name" value="RBD_domain_sf"/>
</dbReference>
<comment type="subunit">
    <text evidence="6">Component of the eukaryotic translation initiation factor 3 (eIF-3) complex.</text>
</comment>
<evidence type="ECO:0000256" key="2">
    <source>
        <dbReference type="ARBA" id="ARBA00022490"/>
    </source>
</evidence>
<comment type="subcellular location">
    <subcellularLocation>
        <location evidence="1 6">Cytoplasm</location>
    </subcellularLocation>
</comment>
<comment type="similarity">
    <text evidence="6">Belongs to the eIF-3 subunit B family.</text>
</comment>
<evidence type="ECO:0000256" key="1">
    <source>
        <dbReference type="ARBA" id="ARBA00004496"/>
    </source>
</evidence>
<evidence type="ECO:0000259" key="7">
    <source>
        <dbReference type="PROSITE" id="PS50102"/>
    </source>
</evidence>
<keyword evidence="5 6" id="KW-0648">Protein biosynthesis</keyword>
<dbReference type="GO" id="GO:0033290">
    <property type="term" value="C:eukaryotic 48S preinitiation complex"/>
    <property type="evidence" value="ECO:0007669"/>
    <property type="project" value="UniProtKB-UniRule"/>
</dbReference>
<dbReference type="Gene3D" id="3.30.70.330">
    <property type="match status" value="1"/>
</dbReference>
<dbReference type="PROSITE" id="PS50102">
    <property type="entry name" value="RRM"/>
    <property type="match status" value="1"/>
</dbReference>
<dbReference type="SUPFAM" id="SSF54928">
    <property type="entry name" value="RNA-binding domain, RBD"/>
    <property type="match status" value="1"/>
</dbReference>
<dbReference type="InterPro" id="IPR013979">
    <property type="entry name" value="TIF_beta_prop-like"/>
</dbReference>
<comment type="caution">
    <text evidence="8">The sequence shown here is derived from an EMBL/GenBank/DDBJ whole genome shotgun (WGS) entry which is preliminary data.</text>
</comment>
<name>A0AAV4LXL5_BABCB</name>
<dbReference type="AlphaFoldDB" id="A0AAV4LXL5"/>
<organism evidence="8 9">
    <name type="scientific">Babesia caballi</name>
    <dbReference type="NCBI Taxonomy" id="5871"/>
    <lineage>
        <taxon>Eukaryota</taxon>
        <taxon>Sar</taxon>
        <taxon>Alveolata</taxon>
        <taxon>Apicomplexa</taxon>
        <taxon>Aconoidasida</taxon>
        <taxon>Piroplasmida</taxon>
        <taxon>Babesiidae</taxon>
        <taxon>Babesia</taxon>
    </lineage>
</organism>
<evidence type="ECO:0000313" key="9">
    <source>
        <dbReference type="Proteomes" id="UP001497744"/>
    </source>
</evidence>
<dbReference type="RefSeq" id="XP_067716544.1">
    <property type="nucleotide sequence ID" value="XM_067860443.1"/>
</dbReference>
<evidence type="ECO:0000313" key="8">
    <source>
        <dbReference type="EMBL" id="GIX64475.1"/>
    </source>
</evidence>
<dbReference type="EMBL" id="BPLF01000003">
    <property type="protein sequence ID" value="GIX64475.1"/>
    <property type="molecule type" value="Genomic_DNA"/>
</dbReference>
<keyword evidence="3 6" id="KW-0396">Initiation factor</keyword>
<dbReference type="CDD" id="cd12278">
    <property type="entry name" value="RRM_eIF3B"/>
    <property type="match status" value="1"/>
</dbReference>
<comment type="function">
    <text evidence="6">RNA-binding component of the eukaryotic translation initiation factor 3 (eIF-3) complex, which is involved in protein synthesis of a specialized repertoire of mRNAs and, together with other initiation factors, stimulates binding of mRNA and methionyl-tRNAi to the 40S ribosome. The eIF-3 complex specifically targets and initiates translation of a subset of mRNAs involved in cell proliferation.</text>
</comment>
<dbReference type="Proteomes" id="UP001497744">
    <property type="component" value="Unassembled WGS sequence"/>
</dbReference>
<dbReference type="InterPro" id="IPR034363">
    <property type="entry name" value="eIF3B_RRM"/>
</dbReference>
<keyword evidence="2 6" id="KW-0963">Cytoplasm</keyword>
<dbReference type="GO" id="GO:0016282">
    <property type="term" value="C:eukaryotic 43S preinitiation complex"/>
    <property type="evidence" value="ECO:0007669"/>
    <property type="project" value="UniProtKB-UniRule"/>
</dbReference>
<dbReference type="GO" id="GO:0001732">
    <property type="term" value="P:formation of cytoplasmic translation initiation complex"/>
    <property type="evidence" value="ECO:0007669"/>
    <property type="project" value="UniProtKB-UniRule"/>
</dbReference>
<dbReference type="InterPro" id="IPR000504">
    <property type="entry name" value="RRM_dom"/>
</dbReference>
<proteinExistence type="inferred from homology"/>
<dbReference type="PANTHER" id="PTHR14068">
    <property type="entry name" value="EUKARYOTIC TRANSLATION INITIATION FACTOR 3 EIF3 -RELATED"/>
    <property type="match status" value="1"/>
</dbReference>
<keyword evidence="9" id="KW-1185">Reference proteome</keyword>
<dbReference type="GO" id="GO:0031369">
    <property type="term" value="F:translation initiation factor binding"/>
    <property type="evidence" value="ECO:0007669"/>
    <property type="project" value="InterPro"/>
</dbReference>
<protein>
    <recommendedName>
        <fullName evidence="6">Eukaryotic translation initiation factor 3 subunit B</fullName>
        <shortName evidence="6">eIF3b</shortName>
    </recommendedName>
    <alternativeName>
        <fullName evidence="6">Eukaryotic translation initiation factor 3 subunit 9</fullName>
    </alternativeName>
</protein>
<dbReference type="PANTHER" id="PTHR14068:SF0">
    <property type="entry name" value="EUKARYOTIC TRANSLATION INITIATION FACTOR 3 SUBUNIT B"/>
    <property type="match status" value="1"/>
</dbReference>
<dbReference type="Gene3D" id="2.130.10.10">
    <property type="entry name" value="YVTN repeat-like/Quinoprotein amine dehydrogenase"/>
    <property type="match status" value="2"/>
</dbReference>
<dbReference type="Pfam" id="PF08662">
    <property type="entry name" value="eIF2A"/>
    <property type="match status" value="1"/>
</dbReference>
<accession>A0AAV4LXL5</accession>
<evidence type="ECO:0000256" key="4">
    <source>
        <dbReference type="ARBA" id="ARBA00022884"/>
    </source>
</evidence>
<keyword evidence="4 6" id="KW-0694">RNA-binding</keyword>
<dbReference type="InterPro" id="IPR011400">
    <property type="entry name" value="EIF3B"/>
</dbReference>
<sequence>MVVITESHLTQEDLENGLLDWLSDHDESKDAEEYERLADAEAPIMLSTAFPSSLVVAGLPLVASDKYDRLLEIMRKKLSKDFEKKGYEIQKDFQIDMPCDEDGNTRGVAFFTFATRSDALKAQQFINMYKFDASHTLKAAMVDDFDKLVSDDNKCTPPLNTFGFTRENMRSWLFDSDRMLDQFVIRYADQTEIHWFDPLEREPVLVYNGERERAQGKRVWTDQNVEWSRNGTYLVFYRRPGIALYGGPTFELKVRFEHRNVQNVLFSPDEEYLLTWDGTRGADRHDNSICIWHVITGEKLCAFPTPAISPKGNDFPHFLWNHNGKYIARLNETADGNEILVYKLPEMVLISDAEGKPAPLKYNAEKFDWSPTDDILSIVIPGTLDTPARLLLVEIPSRRELSARNVYNVSASAMHWHPRGECFCLRTTICRKTGKKGRKLFNQLEIFRLRERYVPVDTIKIEDATVRHLYWEEGGSKRFVLVVKDEEMSTYAIRFYRVSDEGTARDTVCVATLELQSQMNHILWSPAGSYFVTACMGAEGTLLFCMLNDNDKVEVLYKDEHFMMNALKWSPCGRYVASCVNVPMPTQCGAPSSDTFRYSAEAGFCIWTFQGRRLYLSRRDNFYSFEFRPTPPPMVDSSVIDKIKKNLKEYSRKYTIMDEKAREEYEKQYLAKRKVAEDAFLIQAAQLMEWLVKQDLYWEFKGGWDDFYNERYWDITEDVFEEVLEVKEEVFGAVDNLLDGGHQAQVLVVYPPDGPGDERDVVGHLQEEDVHGFYEGPYVEGRAVVELVPVAIQPHELRGGDLHAVLLHAQSPLLQNWRVRAPHDGGVDLVHAGGRLRVAIVDVDVLAPGEAAAVAVLIEALAVRAGEEPVVGQPLEDVAGLELRRMLRAMGPPESLQQPAGNCTPSKRPVKLPTAYAEGVGNSGSKNSRNLAMVGVGLRWAAKQF</sequence>
<dbReference type="InterPro" id="IPR015943">
    <property type="entry name" value="WD40/YVTN_repeat-like_dom_sf"/>
</dbReference>
<dbReference type="GO" id="GO:0005852">
    <property type="term" value="C:eukaryotic translation initiation factor 3 complex"/>
    <property type="evidence" value="ECO:0007669"/>
    <property type="project" value="UniProtKB-UniRule"/>
</dbReference>
<dbReference type="GO" id="GO:0003743">
    <property type="term" value="F:translation initiation factor activity"/>
    <property type="evidence" value="ECO:0007669"/>
    <property type="project" value="UniProtKB-UniRule"/>
</dbReference>
<evidence type="ECO:0000256" key="3">
    <source>
        <dbReference type="ARBA" id="ARBA00022540"/>
    </source>
</evidence>
<dbReference type="GeneID" id="94195956"/>
<dbReference type="HAMAP" id="MF_03001">
    <property type="entry name" value="eIF3b"/>
    <property type="match status" value="1"/>
</dbReference>
<gene>
    <name evidence="8" type="ORF">BcabD6B2_39100</name>
</gene>
<dbReference type="GO" id="GO:0003723">
    <property type="term" value="F:RNA binding"/>
    <property type="evidence" value="ECO:0007669"/>
    <property type="project" value="UniProtKB-UniRule"/>
</dbReference>
<evidence type="ECO:0000256" key="6">
    <source>
        <dbReference type="HAMAP-Rule" id="MF_03001"/>
    </source>
</evidence>